<dbReference type="SUPFAM" id="SSF54292">
    <property type="entry name" value="2Fe-2S ferredoxin-like"/>
    <property type="match status" value="1"/>
</dbReference>
<comment type="subcellular location">
    <subcellularLocation>
        <location evidence="8">Plastid</location>
        <location evidence="8">Chloroplast</location>
    </subcellularLocation>
</comment>
<gene>
    <name evidence="10" type="primary">petF</name>
    <name evidence="10" type="ORF">SpumellaPt_p028</name>
</gene>
<dbReference type="GO" id="GO:0009507">
    <property type="term" value="C:chloroplast"/>
    <property type="evidence" value="ECO:0007669"/>
    <property type="project" value="UniProtKB-SubCell"/>
</dbReference>
<dbReference type="PANTHER" id="PTHR43112">
    <property type="entry name" value="FERREDOXIN"/>
    <property type="match status" value="1"/>
</dbReference>
<evidence type="ECO:0000256" key="2">
    <source>
        <dbReference type="ARBA" id="ARBA00022448"/>
    </source>
</evidence>
<protein>
    <recommendedName>
        <fullName evidence="8">Ferredoxin</fullName>
    </recommendedName>
</protein>
<keyword evidence="6 8" id="KW-0408">Iron</keyword>
<evidence type="ECO:0000259" key="9">
    <source>
        <dbReference type="PROSITE" id="PS51085"/>
    </source>
</evidence>
<evidence type="ECO:0000256" key="8">
    <source>
        <dbReference type="RuleBase" id="RU364001"/>
    </source>
</evidence>
<dbReference type="PROSITE" id="PS51085">
    <property type="entry name" value="2FE2S_FER_2"/>
    <property type="match status" value="1"/>
</dbReference>
<feature type="domain" description="2Fe-2S ferredoxin-type" evidence="9">
    <location>
        <begin position="10"/>
        <end position="101"/>
    </location>
</feature>
<comment type="similarity">
    <text evidence="1 8">Belongs to the 2Fe2S plant-type ferredoxin family.</text>
</comment>
<geneLocation type="plastid" evidence="10"/>
<dbReference type="PROSITE" id="PS00197">
    <property type="entry name" value="2FE2S_FER_1"/>
    <property type="match status" value="1"/>
</dbReference>
<keyword evidence="5 8" id="KW-0249">Electron transport</keyword>
<dbReference type="GO" id="GO:0051537">
    <property type="term" value="F:2 iron, 2 sulfur cluster binding"/>
    <property type="evidence" value="ECO:0007669"/>
    <property type="project" value="UniProtKB-KW"/>
</dbReference>
<evidence type="ECO:0000256" key="7">
    <source>
        <dbReference type="ARBA" id="ARBA00023014"/>
    </source>
</evidence>
<dbReference type="NCBIfam" id="TIGR02008">
    <property type="entry name" value="fdx_plant"/>
    <property type="match status" value="1"/>
</dbReference>
<dbReference type="GO" id="GO:0046872">
    <property type="term" value="F:metal ion binding"/>
    <property type="evidence" value="ECO:0007669"/>
    <property type="project" value="UniProtKB-KW"/>
</dbReference>
<accession>A0A7S6PV84</accession>
<evidence type="ECO:0000256" key="5">
    <source>
        <dbReference type="ARBA" id="ARBA00022982"/>
    </source>
</evidence>
<proteinExistence type="inferred from homology"/>
<evidence type="ECO:0000256" key="4">
    <source>
        <dbReference type="ARBA" id="ARBA00022723"/>
    </source>
</evidence>
<comment type="function">
    <text evidence="8">Ferredoxins are iron-sulfur proteins that transfer electrons in a wide variety of metabolic reactions.</text>
</comment>
<comment type="cofactor">
    <cofactor evidence="8">
        <name>[2Fe-2S] cluster</name>
        <dbReference type="ChEBI" id="CHEBI:190135"/>
    </cofactor>
    <text evidence="8">Binds 1 [2Fe-2S] cluster.</text>
</comment>
<dbReference type="InterPro" id="IPR036010">
    <property type="entry name" value="2Fe-2S_ferredoxin-like_sf"/>
</dbReference>
<dbReference type="CDD" id="cd00207">
    <property type="entry name" value="fer2"/>
    <property type="match status" value="1"/>
</dbReference>
<keyword evidence="4 8" id="KW-0479">Metal-binding</keyword>
<dbReference type="InterPro" id="IPR010241">
    <property type="entry name" value="Fd_pln"/>
</dbReference>
<sequence>MAILQTNNLYFITFCQKNKEPITIKGSNAKTLLELAEESNIALPYSCRAGSCSACAGKLLSGVVDQQNQKFLDAVQLESGYVLTCVAYPASNLTLQTHEEDALY</sequence>
<evidence type="ECO:0000256" key="3">
    <source>
        <dbReference type="ARBA" id="ARBA00022714"/>
    </source>
</evidence>
<dbReference type="PANTHER" id="PTHR43112:SF3">
    <property type="entry name" value="FERREDOXIN-2, CHLOROPLASTIC"/>
    <property type="match status" value="1"/>
</dbReference>
<keyword evidence="2 8" id="KW-0813">Transport</keyword>
<dbReference type="GO" id="GO:0022900">
    <property type="term" value="P:electron transport chain"/>
    <property type="evidence" value="ECO:0007669"/>
    <property type="project" value="InterPro"/>
</dbReference>
<dbReference type="EMBL" id="MN935479">
    <property type="protein sequence ID" value="QOU10726.1"/>
    <property type="molecule type" value="Genomic_DNA"/>
</dbReference>
<dbReference type="GO" id="GO:0009055">
    <property type="term" value="F:electron transfer activity"/>
    <property type="evidence" value="ECO:0007669"/>
    <property type="project" value="InterPro"/>
</dbReference>
<keyword evidence="8" id="KW-0150">Chloroplast</keyword>
<dbReference type="AlphaFoldDB" id="A0A7S6PV84"/>
<dbReference type="Pfam" id="PF00111">
    <property type="entry name" value="Fer2"/>
    <property type="match status" value="1"/>
</dbReference>
<evidence type="ECO:0000313" key="10">
    <source>
        <dbReference type="EMBL" id="QOU10726.1"/>
    </source>
</evidence>
<dbReference type="InterPro" id="IPR012675">
    <property type="entry name" value="Beta-grasp_dom_sf"/>
</dbReference>
<dbReference type="InterPro" id="IPR001041">
    <property type="entry name" value="2Fe-2S_ferredoxin-type"/>
</dbReference>
<reference evidence="10" key="1">
    <citation type="journal article" date="2020" name="Front. Plant Sci.">
        <title>Comparative Plastid Genomics of Non-Photosynthetic Chrysophytes: Genome Reduction and Compaction.</title>
        <authorList>
            <person name="Kim J.I."/>
            <person name="Jeong M."/>
            <person name="Archibald J.M."/>
            <person name="Shin W."/>
        </authorList>
    </citation>
    <scope>NUCLEOTIDE SEQUENCE</scope>
    <source>
        <strain evidence="10">Baekdong012001B8</strain>
    </source>
</reference>
<dbReference type="InterPro" id="IPR006058">
    <property type="entry name" value="2Fe2S_fd_BS"/>
</dbReference>
<dbReference type="Gene3D" id="3.10.20.30">
    <property type="match status" value="1"/>
</dbReference>
<keyword evidence="8 10" id="KW-0934">Plastid</keyword>
<name>A0A7S6PV84_9STRA</name>
<keyword evidence="7 8" id="KW-0411">Iron-sulfur</keyword>
<evidence type="ECO:0000256" key="1">
    <source>
        <dbReference type="ARBA" id="ARBA00007874"/>
    </source>
</evidence>
<organism evidence="10">
    <name type="scientific">Spumella sp. Baekdong012001B8</name>
    <dbReference type="NCBI Taxonomy" id="2782410"/>
    <lineage>
        <taxon>Eukaryota</taxon>
        <taxon>Sar</taxon>
        <taxon>Stramenopiles</taxon>
        <taxon>Ochrophyta</taxon>
        <taxon>Chrysophyceae</taxon>
        <taxon>Chromulinales</taxon>
        <taxon>Chromulinaceae</taxon>
        <taxon>Spumella</taxon>
    </lineage>
</organism>
<keyword evidence="3 8" id="KW-0001">2Fe-2S</keyword>
<evidence type="ECO:0000256" key="6">
    <source>
        <dbReference type="ARBA" id="ARBA00023004"/>
    </source>
</evidence>